<dbReference type="SMART" id="SM00248">
    <property type="entry name" value="ANK"/>
    <property type="match status" value="2"/>
</dbReference>
<feature type="repeat" description="ANK" evidence="3">
    <location>
        <begin position="79"/>
        <end position="111"/>
    </location>
</feature>
<sequence length="173" mass="19850">MKLLSLILNKFRKNFCKKDNIKYIHFVFGTSLFFTMCAFPQERSVSYHPTDYVYKGDLQGLHNCLRLGGGVDQRDPFFKNYTPLMIAAKEREYLISEYLIRHGADVNARTRDGHTALMMATFNRYPEIVKLLIRSGADVHAMTLQGHTAWSESTLENRKIIQELLIKAGAGTK</sequence>
<protein>
    <submittedName>
        <fullName evidence="4">Ankyrin repeat protein</fullName>
    </submittedName>
</protein>
<dbReference type="EMBL" id="AKWR02000182">
    <property type="protein sequence ID" value="EMJ35234.1"/>
    <property type="molecule type" value="Genomic_DNA"/>
</dbReference>
<dbReference type="PANTHER" id="PTHR24171">
    <property type="entry name" value="ANKYRIN REPEAT DOMAIN-CONTAINING PROTEIN 39-RELATED"/>
    <property type="match status" value="1"/>
</dbReference>
<proteinExistence type="predicted"/>
<organism evidence="4 5">
    <name type="scientific">Leptospira interrogans str. FPW1039</name>
    <dbReference type="NCBI Taxonomy" id="1193040"/>
    <lineage>
        <taxon>Bacteria</taxon>
        <taxon>Pseudomonadati</taxon>
        <taxon>Spirochaetota</taxon>
        <taxon>Spirochaetia</taxon>
        <taxon>Leptospirales</taxon>
        <taxon>Leptospiraceae</taxon>
        <taxon>Leptospira</taxon>
    </lineage>
</organism>
<dbReference type="PROSITE" id="PS50088">
    <property type="entry name" value="ANK_REPEAT"/>
    <property type="match status" value="2"/>
</dbReference>
<dbReference type="Gene3D" id="1.25.40.20">
    <property type="entry name" value="Ankyrin repeat-containing domain"/>
    <property type="match status" value="1"/>
</dbReference>
<evidence type="ECO:0000313" key="5">
    <source>
        <dbReference type="Proteomes" id="UP000012164"/>
    </source>
</evidence>
<dbReference type="InterPro" id="IPR036770">
    <property type="entry name" value="Ankyrin_rpt-contain_sf"/>
</dbReference>
<dbReference type="SUPFAM" id="SSF48403">
    <property type="entry name" value="Ankyrin repeat"/>
    <property type="match status" value="1"/>
</dbReference>
<comment type="caution">
    <text evidence="4">The sequence shown here is derived from an EMBL/GenBank/DDBJ whole genome shotgun (WGS) entry which is preliminary data.</text>
</comment>
<dbReference type="AlphaFoldDB" id="A0A0F6IB09"/>
<dbReference type="InterPro" id="IPR002110">
    <property type="entry name" value="Ankyrin_rpt"/>
</dbReference>
<feature type="repeat" description="ANK" evidence="3">
    <location>
        <begin position="112"/>
        <end position="144"/>
    </location>
</feature>
<accession>A0A0F6IB09</accession>
<keyword evidence="2 3" id="KW-0040">ANK repeat</keyword>
<evidence type="ECO:0000313" key="4">
    <source>
        <dbReference type="EMBL" id="EMJ35234.1"/>
    </source>
</evidence>
<dbReference type="PANTHER" id="PTHR24171:SF9">
    <property type="entry name" value="ANKYRIN REPEAT DOMAIN-CONTAINING PROTEIN 39"/>
    <property type="match status" value="1"/>
</dbReference>
<dbReference type="Proteomes" id="UP000012164">
    <property type="component" value="Unassembled WGS sequence"/>
</dbReference>
<keyword evidence="1" id="KW-0677">Repeat</keyword>
<dbReference type="Pfam" id="PF12796">
    <property type="entry name" value="Ank_2"/>
    <property type="match status" value="1"/>
</dbReference>
<evidence type="ECO:0000256" key="1">
    <source>
        <dbReference type="ARBA" id="ARBA00022737"/>
    </source>
</evidence>
<gene>
    <name evidence="4" type="ORF">LEP1GSC079_1045</name>
</gene>
<reference evidence="4 5" key="1">
    <citation type="submission" date="2013-01" db="EMBL/GenBank/DDBJ databases">
        <authorList>
            <person name="Harkins D.M."/>
            <person name="Durkin A.S."/>
            <person name="Brinkac L.M."/>
            <person name="Haft D.H."/>
            <person name="Selengut J.D."/>
            <person name="Sanka R."/>
            <person name="DePew J."/>
            <person name="Purushe J."/>
            <person name="Peacock S.J."/>
            <person name="Thaipadungpanit J."/>
            <person name="Wuthiekanun V.W."/>
            <person name="Day N.P."/>
            <person name="Vinetz J.M."/>
            <person name="Sutton G.G."/>
            <person name="Nierman W.C."/>
            <person name="Fouts D.E."/>
        </authorList>
    </citation>
    <scope>NUCLEOTIDE SEQUENCE [LARGE SCALE GENOMIC DNA]</scope>
    <source>
        <strain evidence="4 5">FPW1039</strain>
    </source>
</reference>
<evidence type="ECO:0000256" key="3">
    <source>
        <dbReference type="PROSITE-ProRule" id="PRU00023"/>
    </source>
</evidence>
<dbReference type="PROSITE" id="PS50297">
    <property type="entry name" value="ANK_REP_REGION"/>
    <property type="match status" value="2"/>
</dbReference>
<name>A0A0F6IB09_LEPIR</name>
<evidence type="ECO:0000256" key="2">
    <source>
        <dbReference type="ARBA" id="ARBA00023043"/>
    </source>
</evidence>